<dbReference type="EMBL" id="LAZR01000148">
    <property type="protein sequence ID" value="KKN86367.1"/>
    <property type="molecule type" value="Genomic_DNA"/>
</dbReference>
<comment type="caution">
    <text evidence="3">The sequence shown here is derived from an EMBL/GenBank/DDBJ whole genome shotgun (WGS) entry which is preliminary data.</text>
</comment>
<name>A0A0F9UGA2_9ZZZZ</name>
<feature type="compositionally biased region" description="Basic and acidic residues" evidence="2">
    <location>
        <begin position="323"/>
        <end position="338"/>
    </location>
</feature>
<evidence type="ECO:0000256" key="2">
    <source>
        <dbReference type="SAM" id="MobiDB-lite"/>
    </source>
</evidence>
<feature type="compositionally biased region" description="Acidic residues" evidence="2">
    <location>
        <begin position="339"/>
        <end position="352"/>
    </location>
</feature>
<organism evidence="3">
    <name type="scientific">marine sediment metagenome</name>
    <dbReference type="NCBI Taxonomy" id="412755"/>
    <lineage>
        <taxon>unclassified sequences</taxon>
        <taxon>metagenomes</taxon>
        <taxon>ecological metagenomes</taxon>
    </lineage>
</organism>
<sequence length="368" mass="41198">MMKRRHGMTVMMMVLVAWSVLVVDRPARADDSVSDEQMRRVIREIEGSQNARQAGEAYASVARLAPKHVELRDVYMRKLVALGASEAAATPARALTKLDPTNGLAWALTSCANAKRKKLALAFKGAVMAANLLGSDANVMNNIGQMAAWRDNEPDVKGLDAKTLADFEKSREAWAARKSFKQGYDRIQGGYEHHRELITEAEAAVEEKKEQIKDLEDSLRENKKEIVLSRERIKDLEAEIRIIRSRYLRTGAPRVPRGGGGVGISSIASAEAKELQAEQEHMGELLREKKQLRAQGKKRVKEWRAAKRNIDVVKRDKRKAFREAKAEFALKPPVRDGETDTPDETDKDEPDDPEKVSTDETAEDEADD</sequence>
<feature type="coiled-coil region" evidence="1">
    <location>
        <begin position="191"/>
        <end position="246"/>
    </location>
</feature>
<protein>
    <submittedName>
        <fullName evidence="3">Uncharacterized protein</fullName>
    </submittedName>
</protein>
<keyword evidence="1" id="KW-0175">Coiled coil</keyword>
<evidence type="ECO:0000256" key="1">
    <source>
        <dbReference type="SAM" id="Coils"/>
    </source>
</evidence>
<dbReference type="InterPro" id="IPR011990">
    <property type="entry name" value="TPR-like_helical_dom_sf"/>
</dbReference>
<proteinExistence type="predicted"/>
<accession>A0A0F9UGA2</accession>
<dbReference type="AlphaFoldDB" id="A0A0F9UGA2"/>
<gene>
    <name evidence="3" type="ORF">LCGC14_0269210</name>
</gene>
<reference evidence="3" key="1">
    <citation type="journal article" date="2015" name="Nature">
        <title>Complex archaea that bridge the gap between prokaryotes and eukaryotes.</title>
        <authorList>
            <person name="Spang A."/>
            <person name="Saw J.H."/>
            <person name="Jorgensen S.L."/>
            <person name="Zaremba-Niedzwiedzka K."/>
            <person name="Martijn J."/>
            <person name="Lind A.E."/>
            <person name="van Eijk R."/>
            <person name="Schleper C."/>
            <person name="Guy L."/>
            <person name="Ettema T.J."/>
        </authorList>
    </citation>
    <scope>NUCLEOTIDE SEQUENCE</scope>
</reference>
<evidence type="ECO:0000313" key="3">
    <source>
        <dbReference type="EMBL" id="KKN86367.1"/>
    </source>
</evidence>
<dbReference type="Gene3D" id="1.25.40.10">
    <property type="entry name" value="Tetratricopeptide repeat domain"/>
    <property type="match status" value="1"/>
</dbReference>
<feature type="region of interest" description="Disordered" evidence="2">
    <location>
        <begin position="323"/>
        <end position="368"/>
    </location>
</feature>